<name>A0AAV4Q3J0_CAEEX</name>
<dbReference type="Proteomes" id="UP001054945">
    <property type="component" value="Unassembled WGS sequence"/>
</dbReference>
<keyword evidence="2" id="KW-1185">Reference proteome</keyword>
<organism evidence="1 2">
    <name type="scientific">Caerostris extrusa</name>
    <name type="common">Bark spider</name>
    <name type="synonym">Caerostris bankana</name>
    <dbReference type="NCBI Taxonomy" id="172846"/>
    <lineage>
        <taxon>Eukaryota</taxon>
        <taxon>Metazoa</taxon>
        <taxon>Ecdysozoa</taxon>
        <taxon>Arthropoda</taxon>
        <taxon>Chelicerata</taxon>
        <taxon>Arachnida</taxon>
        <taxon>Araneae</taxon>
        <taxon>Araneomorphae</taxon>
        <taxon>Entelegynae</taxon>
        <taxon>Araneoidea</taxon>
        <taxon>Araneidae</taxon>
        <taxon>Caerostris</taxon>
    </lineage>
</organism>
<sequence length="95" mass="10793">MRYKCSAVLFELFTPIHFLGKPTSCVAAASISQLCLTNCLQAPIEKDERTFKSMSISSKRPKYLVPYLRQSLCVLDMGVVHGFQLNANRLENIYF</sequence>
<dbReference type="AlphaFoldDB" id="A0AAV4Q3J0"/>
<protein>
    <submittedName>
        <fullName evidence="1">Uncharacterized protein</fullName>
    </submittedName>
</protein>
<reference evidence="1 2" key="1">
    <citation type="submission" date="2021-06" db="EMBL/GenBank/DDBJ databases">
        <title>Caerostris extrusa draft genome.</title>
        <authorList>
            <person name="Kono N."/>
            <person name="Arakawa K."/>
        </authorList>
    </citation>
    <scope>NUCLEOTIDE SEQUENCE [LARGE SCALE GENOMIC DNA]</scope>
</reference>
<proteinExistence type="predicted"/>
<comment type="caution">
    <text evidence="1">The sequence shown here is derived from an EMBL/GenBank/DDBJ whole genome shotgun (WGS) entry which is preliminary data.</text>
</comment>
<evidence type="ECO:0000313" key="2">
    <source>
        <dbReference type="Proteomes" id="UP001054945"/>
    </source>
</evidence>
<evidence type="ECO:0000313" key="1">
    <source>
        <dbReference type="EMBL" id="GIY03009.1"/>
    </source>
</evidence>
<accession>A0AAV4Q3J0</accession>
<dbReference type="EMBL" id="BPLR01005530">
    <property type="protein sequence ID" value="GIY03009.1"/>
    <property type="molecule type" value="Genomic_DNA"/>
</dbReference>
<gene>
    <name evidence="1" type="ORF">CEXT_423811</name>
</gene>